<proteinExistence type="predicted"/>
<name>A0ABR2UE11_9PEZI</name>
<reference evidence="2 3" key="1">
    <citation type="journal article" date="2024" name="J. Plant Pathol.">
        <title>Sequence and assembly of the genome of Seiridium unicorne, isolate CBS 538.82, causal agent of cypress canker disease.</title>
        <authorList>
            <person name="Scali E."/>
            <person name="Rocca G.D."/>
            <person name="Danti R."/>
            <person name="Garbelotto M."/>
            <person name="Barberini S."/>
            <person name="Baroncelli R."/>
            <person name="Emiliani G."/>
        </authorList>
    </citation>
    <scope>NUCLEOTIDE SEQUENCE [LARGE SCALE GENOMIC DNA]</scope>
    <source>
        <strain evidence="2 3">BM-138-508</strain>
    </source>
</reference>
<accession>A0ABR2UE11</accession>
<keyword evidence="3" id="KW-1185">Reference proteome</keyword>
<comment type="caution">
    <text evidence="2">The sequence shown here is derived from an EMBL/GenBank/DDBJ whole genome shotgun (WGS) entry which is preliminary data.</text>
</comment>
<evidence type="ECO:0000313" key="2">
    <source>
        <dbReference type="EMBL" id="KAK9412756.1"/>
    </source>
</evidence>
<sequence length="126" mass="14271">MRATTDQGDLGGAEDGRGAGMPRLPDGHIEADDYCEIVRQVLPGNLFSRPRWKLPWFGMIVRGWVDEAYTTTAKPCFFAGDKLQLGVVDSSEHITINDCPVKVLDNFEKLPVHRHLEARGWPPYWY</sequence>
<dbReference type="Proteomes" id="UP001408356">
    <property type="component" value="Unassembled WGS sequence"/>
</dbReference>
<feature type="region of interest" description="Disordered" evidence="1">
    <location>
        <begin position="1"/>
        <end position="23"/>
    </location>
</feature>
<evidence type="ECO:0000256" key="1">
    <source>
        <dbReference type="SAM" id="MobiDB-lite"/>
    </source>
</evidence>
<evidence type="ECO:0000313" key="3">
    <source>
        <dbReference type="Proteomes" id="UP001408356"/>
    </source>
</evidence>
<protein>
    <submittedName>
        <fullName evidence="2">Uncharacterized protein</fullName>
    </submittedName>
</protein>
<organism evidence="2 3">
    <name type="scientific">Seiridium unicorne</name>
    <dbReference type="NCBI Taxonomy" id="138068"/>
    <lineage>
        <taxon>Eukaryota</taxon>
        <taxon>Fungi</taxon>
        <taxon>Dikarya</taxon>
        <taxon>Ascomycota</taxon>
        <taxon>Pezizomycotina</taxon>
        <taxon>Sordariomycetes</taxon>
        <taxon>Xylariomycetidae</taxon>
        <taxon>Amphisphaeriales</taxon>
        <taxon>Sporocadaceae</taxon>
        <taxon>Seiridium</taxon>
    </lineage>
</organism>
<dbReference type="EMBL" id="JARVKF010000450">
    <property type="protein sequence ID" value="KAK9412756.1"/>
    <property type="molecule type" value="Genomic_DNA"/>
</dbReference>
<gene>
    <name evidence="2" type="ORF">SUNI508_12456</name>
</gene>